<proteinExistence type="predicted"/>
<dbReference type="PANTHER" id="PTHR37809">
    <property type="entry name" value="RIBOSOMAL PROTEIN S12 METHYLTHIOTRANSFERASE ACCESSORY FACTOR YCAO"/>
    <property type="match status" value="1"/>
</dbReference>
<dbReference type="NCBIfam" id="TIGR03882">
    <property type="entry name" value="cyclo_dehyd_2"/>
    <property type="match status" value="1"/>
</dbReference>
<dbReference type="GO" id="GO:0005840">
    <property type="term" value="C:ribosome"/>
    <property type="evidence" value="ECO:0007669"/>
    <property type="project" value="UniProtKB-KW"/>
</dbReference>
<comment type="caution">
    <text evidence="2">The sequence shown here is derived from an EMBL/GenBank/DDBJ whole genome shotgun (WGS) entry which is preliminary data.</text>
</comment>
<accession>A0A316DPG7</accession>
<dbReference type="NCBIfam" id="TIGR03604">
    <property type="entry name" value="TOMM_cyclo_SagD"/>
    <property type="match status" value="1"/>
</dbReference>
<organism evidence="2 3">
    <name type="scientific">Tumebacillus permanentifrigoris</name>
    <dbReference type="NCBI Taxonomy" id="378543"/>
    <lineage>
        <taxon>Bacteria</taxon>
        <taxon>Bacillati</taxon>
        <taxon>Bacillota</taxon>
        <taxon>Bacilli</taxon>
        <taxon>Bacillales</taxon>
        <taxon>Alicyclobacillaceae</taxon>
        <taxon>Tumebacillus</taxon>
    </lineage>
</organism>
<reference evidence="2 3" key="1">
    <citation type="submission" date="2018-05" db="EMBL/GenBank/DDBJ databases">
        <title>Genomic Encyclopedia of Type Strains, Phase IV (KMG-IV): sequencing the most valuable type-strain genomes for metagenomic binning, comparative biology and taxonomic classification.</title>
        <authorList>
            <person name="Goeker M."/>
        </authorList>
    </citation>
    <scope>NUCLEOTIDE SEQUENCE [LARGE SCALE GENOMIC DNA]</scope>
    <source>
        <strain evidence="2 3">DSM 18773</strain>
    </source>
</reference>
<dbReference type="AlphaFoldDB" id="A0A316DPG7"/>
<keyword evidence="2" id="KW-0689">Ribosomal protein</keyword>
<dbReference type="Gene3D" id="3.90.930.60">
    <property type="match status" value="1"/>
</dbReference>
<dbReference type="PROSITE" id="PS51664">
    <property type="entry name" value="YCAO"/>
    <property type="match status" value="1"/>
</dbReference>
<evidence type="ECO:0000313" key="3">
    <source>
        <dbReference type="Proteomes" id="UP000245634"/>
    </source>
</evidence>
<dbReference type="Gene3D" id="3.30.160.660">
    <property type="match status" value="1"/>
</dbReference>
<dbReference type="Gene3D" id="3.30.40.250">
    <property type="match status" value="1"/>
</dbReference>
<sequence length="705" mass="78140">MIQMPVLKPIVQVDVLRDDAVLVITETGSTLWEGSAYVRLLPFLQKGISTVDLVAQMRGAMSAAEVYYILLEWERAGVLMEATSTVPEPLVGWLSSLVPDVPAAYQLLQKTTVSLTSFGPVDATRLAQELLMPVAPDQTGDFEIVLTDDYLRAELQAVNERALASGRPWMLAKPIGNVLWIGPVFRPGVSGCWVCLAQRLRGDRRIAGVTTLDRQTGYELVAQEAMKAVVLGERHALNGALVTLDLQQLQSETHTVVRRPQCPVCGEQTSAAPLVLKSQPVAVGEYRTVSAQETLQKFGHHVSAITGVVKRLERVQDRGGLVHNYVAGVNHAGGAGLRSSSGGKGTDDLQAQAGALCEALERYSGRFQGEEERISASFLELGERALHPNRLMLFSDDQYAQRAERNARNTLPGRQIPLLFDEADVLDWTPVWSLTEQKFKYVPTASCFFGYPDTRYCHADSNGCAAGNSREEAILQGFFELVERDSVAMWWYNRVARGAVDWASFHLPYVARLQEHYHTLGREFWVLDITHDFGIPSFVAVSRAVGGATEDLLCGFGAHLDPQIALLRALTEMNQFLPALADRERQDAVTRQWWRTATLENQPYLAPDGGIPVKRASDFQTLHVTDLRETVHHCQAIVEGKGLELLVLDLTRPDVGLPVVKVIVPGLRHFWNRFARGRLYDVPVELGWLSSARTETELNSIPLFF</sequence>
<dbReference type="Gene3D" id="3.40.50.720">
    <property type="entry name" value="NAD(P)-binding Rossmann-like Domain"/>
    <property type="match status" value="1"/>
</dbReference>
<dbReference type="EMBL" id="QGGL01000032">
    <property type="protein sequence ID" value="PWK04968.1"/>
    <property type="molecule type" value="Genomic_DNA"/>
</dbReference>
<dbReference type="InterPro" id="IPR003776">
    <property type="entry name" value="YcaO-like_dom"/>
</dbReference>
<gene>
    <name evidence="2" type="ORF">C7459_1327</name>
</gene>
<dbReference type="NCBIfam" id="TIGR00702">
    <property type="entry name" value="YcaO-type kinase domain"/>
    <property type="match status" value="1"/>
</dbReference>
<keyword evidence="2" id="KW-0808">Transferase</keyword>
<protein>
    <submittedName>
        <fullName evidence="2">Ribosomal protein S12 methylthiotransferase accessory factor</fullName>
    </submittedName>
</protein>
<dbReference type="Proteomes" id="UP000245634">
    <property type="component" value="Unassembled WGS sequence"/>
</dbReference>
<evidence type="ECO:0000259" key="1">
    <source>
        <dbReference type="PROSITE" id="PS51664"/>
    </source>
</evidence>
<name>A0A316DPG7_9BACL</name>
<dbReference type="OrthoDB" id="2379922at2"/>
<dbReference type="Pfam" id="PF02624">
    <property type="entry name" value="YcaO"/>
    <property type="match status" value="1"/>
</dbReference>
<dbReference type="InterPro" id="IPR035985">
    <property type="entry name" value="Ubiquitin-activating_enz"/>
</dbReference>
<feature type="domain" description="YcaO" evidence="1">
    <location>
        <begin position="343"/>
        <end position="705"/>
    </location>
</feature>
<dbReference type="SUPFAM" id="SSF69572">
    <property type="entry name" value="Activating enzymes of the ubiquitin-like proteins"/>
    <property type="match status" value="1"/>
</dbReference>
<keyword evidence="3" id="KW-1185">Reference proteome</keyword>
<dbReference type="GO" id="GO:0016740">
    <property type="term" value="F:transferase activity"/>
    <property type="evidence" value="ECO:0007669"/>
    <property type="project" value="UniProtKB-KW"/>
</dbReference>
<dbReference type="InterPro" id="IPR022291">
    <property type="entry name" value="Bacteriocin_synth_cyclodeHase"/>
</dbReference>
<keyword evidence="2" id="KW-0687">Ribonucleoprotein</keyword>
<dbReference type="GO" id="GO:0008641">
    <property type="term" value="F:ubiquitin-like modifier activating enzyme activity"/>
    <property type="evidence" value="ECO:0007669"/>
    <property type="project" value="InterPro"/>
</dbReference>
<dbReference type="Gene3D" id="3.30.1330.230">
    <property type="match status" value="1"/>
</dbReference>
<dbReference type="RefSeq" id="WP_109691397.1">
    <property type="nucleotide sequence ID" value="NZ_QGGL01000032.1"/>
</dbReference>
<evidence type="ECO:0000313" key="2">
    <source>
        <dbReference type="EMBL" id="PWK04968.1"/>
    </source>
</evidence>
<dbReference type="PANTHER" id="PTHR37809:SF1">
    <property type="entry name" value="RIBOSOMAL PROTEIN S12 METHYLTHIOTRANSFERASE ACCESSORY FACTOR YCAO"/>
    <property type="match status" value="1"/>
</dbReference>
<dbReference type="InterPro" id="IPR027624">
    <property type="entry name" value="TOMM_cyclo_SagD"/>
</dbReference>